<dbReference type="AlphaFoldDB" id="A0AAW4LAR5"/>
<organism evidence="2 3">
    <name type="scientific">Geoanaerobacter pelophilus</name>
    <dbReference type="NCBI Taxonomy" id="60036"/>
    <lineage>
        <taxon>Bacteria</taxon>
        <taxon>Pseudomonadati</taxon>
        <taxon>Thermodesulfobacteriota</taxon>
        <taxon>Desulfuromonadia</taxon>
        <taxon>Geobacterales</taxon>
        <taxon>Geobacteraceae</taxon>
        <taxon>Geoanaerobacter</taxon>
    </lineage>
</organism>
<evidence type="ECO:0000259" key="1">
    <source>
        <dbReference type="Pfam" id="PF04448"/>
    </source>
</evidence>
<dbReference type="Proteomes" id="UP000811899">
    <property type="component" value="Unassembled WGS sequence"/>
</dbReference>
<dbReference type="Pfam" id="PF04448">
    <property type="entry name" value="DUF551"/>
    <property type="match status" value="1"/>
</dbReference>
<feature type="domain" description="DUF551" evidence="1">
    <location>
        <begin position="10"/>
        <end position="70"/>
    </location>
</feature>
<comment type="caution">
    <text evidence="2">The sequence shown here is derived from an EMBL/GenBank/DDBJ whole genome shotgun (WGS) entry which is preliminary data.</text>
</comment>
<gene>
    <name evidence="2" type="ORF">KI809_15250</name>
</gene>
<accession>A0AAW4LAR5</accession>
<name>A0AAW4LAR5_9BACT</name>
<keyword evidence="3" id="KW-1185">Reference proteome</keyword>
<sequence length="77" mass="8686">MNATKGTAMKWIDANEKLPAESERVLLFTPYPIFGDDHACIGNKESITTCTARINRKKVTVFTHWMPLPPLPTKLTQ</sequence>
<dbReference type="RefSeq" id="WP_353743150.1">
    <property type="nucleotide sequence ID" value="NZ_JAHCVJ010000006.1"/>
</dbReference>
<protein>
    <submittedName>
        <fullName evidence="2">DUF551 domain-containing protein</fullName>
    </submittedName>
</protein>
<proteinExistence type="predicted"/>
<dbReference type="InterPro" id="IPR007539">
    <property type="entry name" value="DUF551"/>
</dbReference>
<evidence type="ECO:0000313" key="2">
    <source>
        <dbReference type="EMBL" id="MBT0665665.1"/>
    </source>
</evidence>
<evidence type="ECO:0000313" key="3">
    <source>
        <dbReference type="Proteomes" id="UP000811899"/>
    </source>
</evidence>
<reference evidence="2 3" key="1">
    <citation type="submission" date="2021-05" db="EMBL/GenBank/DDBJ databases">
        <title>The draft genome of Geobacter pelophilus DSM 12255.</title>
        <authorList>
            <person name="Xu Z."/>
            <person name="Masuda Y."/>
            <person name="Itoh H."/>
            <person name="Senoo K."/>
        </authorList>
    </citation>
    <scope>NUCLEOTIDE SEQUENCE [LARGE SCALE GENOMIC DNA]</scope>
    <source>
        <strain evidence="2 3">DSM 12255</strain>
    </source>
</reference>
<dbReference type="EMBL" id="JAHCVJ010000006">
    <property type="protein sequence ID" value="MBT0665665.1"/>
    <property type="molecule type" value="Genomic_DNA"/>
</dbReference>